<dbReference type="InterPro" id="IPR009091">
    <property type="entry name" value="RCC1/BLIP-II"/>
</dbReference>
<dbReference type="PANTHER" id="PTHR47563">
    <property type="entry name" value="PROTEIN FMP25, MITOCHONDRIAL"/>
    <property type="match status" value="1"/>
</dbReference>
<dbReference type="InterPro" id="IPR000408">
    <property type="entry name" value="Reg_chr_condens"/>
</dbReference>
<gene>
    <name evidence="1" type="ORF">CAAN4_G19592</name>
</gene>
<keyword evidence="2" id="KW-1185">Reference proteome</keyword>
<name>A0ABP0EL00_9ASCO</name>
<dbReference type="Pfam" id="PF00415">
    <property type="entry name" value="RCC1"/>
    <property type="match status" value="1"/>
</dbReference>
<organism evidence="1 2">
    <name type="scientific">[Candida] anglica</name>
    <dbReference type="NCBI Taxonomy" id="148631"/>
    <lineage>
        <taxon>Eukaryota</taxon>
        <taxon>Fungi</taxon>
        <taxon>Dikarya</taxon>
        <taxon>Ascomycota</taxon>
        <taxon>Saccharomycotina</taxon>
        <taxon>Pichiomycetes</taxon>
        <taxon>Debaryomycetaceae</taxon>
        <taxon>Kurtzmaniella</taxon>
    </lineage>
</organism>
<protein>
    <submittedName>
        <fullName evidence="1">Uncharacterized protein</fullName>
    </submittedName>
</protein>
<sequence length="658" mass="73946">MLRVIGTVSRLRVPSCRTGLVRLYSSNIDDFNKNKKSYSYGLDFNNSKRFEQETHEEGGPLDVNAMLERDPSLQGLHPGTPEYKEQLFNLHEAHEERSRRQQKNQESRERWKAVGLGFGLMISLAGAHQLFMNYEYFTNWLTHERTYKLDQAKIDSVSNLSDPTKNKNNFSNVVGRFTEGLTPEIVDGLKPSDSTPGLYLFGGKGRGKFPLRVPFFDGMLIRDVQLRDDYMAVITEKNELYQLYQGVSQPVKAPKLPYKAVSCQITDDYLYLLGQNGQVFYTPRGDKKVATFEGYSYRNWLGLSRKSQTYGKLNINERVKSLSAGDCHVLLLTESGKLFATATNGSPDHNFGQLGVPKYSPYASPQVSIPINEAFELTGLNNEVVGGKSDRTVSPRVFTHITTGKYHNLVSDISGNVWSWGRNTFGECGTEISYKTDIQSVPSVALPVDNYYSLTKHLLPETKRGVNNWQVEGLYSGAEVSYIKLHYHDATAPATSKTLEQDVLLSFGNGVKGQLGINRYLHVCPTPQVLKSLLNISEFDEKKNKVVNIGVKDVVAGNEHAFVTLATANASDVLCFGDNEYGQLGNGKYVKNAKPSQMPQLIEPEELQGVKDMKKAKKQLTKRLLDVNTRRFQLIEDKKWEQVIAAGENCSAIYYKKK</sequence>
<dbReference type="Proteomes" id="UP001497600">
    <property type="component" value="Chromosome G"/>
</dbReference>
<dbReference type="Gene3D" id="2.130.10.30">
    <property type="entry name" value="Regulator of chromosome condensation 1/beta-lactamase-inhibitor protein II"/>
    <property type="match status" value="1"/>
</dbReference>
<dbReference type="InterPro" id="IPR053245">
    <property type="entry name" value="MitoProcess-Associated"/>
</dbReference>
<proteinExistence type="predicted"/>
<reference evidence="1 2" key="1">
    <citation type="submission" date="2024-01" db="EMBL/GenBank/DDBJ databases">
        <authorList>
            <consortium name="Genoscope - CEA"/>
            <person name="William W."/>
        </authorList>
    </citation>
    <scope>NUCLEOTIDE SEQUENCE [LARGE SCALE GENOMIC DNA]</scope>
    <source>
        <strain evidence="1 2">29B2s-10</strain>
    </source>
</reference>
<dbReference type="EMBL" id="OZ004259">
    <property type="protein sequence ID" value="CAK7919642.1"/>
    <property type="molecule type" value="Genomic_DNA"/>
</dbReference>
<dbReference type="PANTHER" id="PTHR47563:SF1">
    <property type="entry name" value="PROTEIN FMP25, MITOCHONDRIAL"/>
    <property type="match status" value="1"/>
</dbReference>
<accession>A0ABP0EL00</accession>
<dbReference type="Pfam" id="PF13540">
    <property type="entry name" value="RCC1_2"/>
    <property type="match status" value="1"/>
</dbReference>
<dbReference type="SUPFAM" id="SSF50985">
    <property type="entry name" value="RCC1/BLIP-II"/>
    <property type="match status" value="1"/>
</dbReference>
<evidence type="ECO:0000313" key="1">
    <source>
        <dbReference type="EMBL" id="CAK7919642.1"/>
    </source>
</evidence>
<evidence type="ECO:0000313" key="2">
    <source>
        <dbReference type="Proteomes" id="UP001497600"/>
    </source>
</evidence>